<dbReference type="Pfam" id="PF08740">
    <property type="entry name" value="BCS1_N"/>
    <property type="match status" value="1"/>
</dbReference>
<name>A0A0A9XI85_LYGHE</name>
<dbReference type="SMART" id="SM01024">
    <property type="entry name" value="BCS1_N"/>
    <property type="match status" value="1"/>
</dbReference>
<sequence>MVDLTSGTPWETVKLTLLGRNSQVFTELLKESRILAASKQEGKIQLYMPMMVDWRPFGRPRRKRPINSVILDQDLNERILKDVKEFLETGRWYSQRGMYRTHGNTIFTLYDEYICVYIAFIS</sequence>
<reference evidence="2" key="1">
    <citation type="journal article" date="2014" name="PLoS ONE">
        <title>Transcriptome-Based Identification of ABC Transporters in the Western Tarnished Plant Bug Lygus hesperus.</title>
        <authorList>
            <person name="Hull J.J."/>
            <person name="Chaney K."/>
            <person name="Geib S.M."/>
            <person name="Fabrick J.A."/>
            <person name="Brent C.S."/>
            <person name="Walsh D."/>
            <person name="Lavine L.C."/>
        </authorList>
    </citation>
    <scope>NUCLEOTIDE SEQUENCE</scope>
</reference>
<evidence type="ECO:0000313" key="2">
    <source>
        <dbReference type="EMBL" id="JAG19356.1"/>
    </source>
</evidence>
<dbReference type="InterPro" id="IPR014851">
    <property type="entry name" value="BCS1_N"/>
</dbReference>
<evidence type="ECO:0000259" key="1">
    <source>
        <dbReference type="SMART" id="SM01024"/>
    </source>
</evidence>
<reference evidence="2" key="2">
    <citation type="submission" date="2014-07" db="EMBL/GenBank/DDBJ databases">
        <authorList>
            <person name="Hull J."/>
        </authorList>
    </citation>
    <scope>NUCLEOTIDE SEQUENCE</scope>
</reference>
<gene>
    <name evidence="2" type="primary">BCS1L_3</name>
    <name evidence="2" type="ORF">CM83_102004</name>
</gene>
<feature type="domain" description="BCS1 N-terminal" evidence="1">
    <location>
        <begin position="1"/>
        <end position="69"/>
    </location>
</feature>
<dbReference type="AlphaFoldDB" id="A0A0A9XI85"/>
<accession>A0A0A9XI85</accession>
<dbReference type="EMBL" id="GBHO01024248">
    <property type="protein sequence ID" value="JAG19356.1"/>
    <property type="molecule type" value="Transcribed_RNA"/>
</dbReference>
<protein>
    <submittedName>
        <fullName evidence="2">Mitochondrial chaperone BCS1</fullName>
    </submittedName>
</protein>
<proteinExistence type="predicted"/>
<organism evidence="2">
    <name type="scientific">Lygus hesperus</name>
    <name type="common">Western plant bug</name>
    <dbReference type="NCBI Taxonomy" id="30085"/>
    <lineage>
        <taxon>Eukaryota</taxon>
        <taxon>Metazoa</taxon>
        <taxon>Ecdysozoa</taxon>
        <taxon>Arthropoda</taxon>
        <taxon>Hexapoda</taxon>
        <taxon>Insecta</taxon>
        <taxon>Pterygota</taxon>
        <taxon>Neoptera</taxon>
        <taxon>Paraneoptera</taxon>
        <taxon>Hemiptera</taxon>
        <taxon>Heteroptera</taxon>
        <taxon>Panheteroptera</taxon>
        <taxon>Cimicomorpha</taxon>
        <taxon>Miridae</taxon>
        <taxon>Mirini</taxon>
        <taxon>Lygus</taxon>
    </lineage>
</organism>